<dbReference type="Proteomes" id="UP000183508">
    <property type="component" value="Unassembled WGS sequence"/>
</dbReference>
<evidence type="ECO:0000313" key="5">
    <source>
        <dbReference type="Proteomes" id="UP000183508"/>
    </source>
</evidence>
<protein>
    <submittedName>
        <fullName evidence="4">1-acyl-sn-glycerol-3-phosphate acyltransferase</fullName>
    </submittedName>
</protein>
<feature type="domain" description="Phospholipid/glycerol acyltransferase" evidence="3">
    <location>
        <begin position="46"/>
        <end position="158"/>
    </location>
</feature>
<reference evidence="5" key="1">
    <citation type="submission" date="2016-10" db="EMBL/GenBank/DDBJ databases">
        <authorList>
            <person name="Varghese N."/>
        </authorList>
    </citation>
    <scope>NUCLEOTIDE SEQUENCE [LARGE SCALE GENOMIC DNA]</scope>
    <source>
        <strain evidence="5">DSM 17980</strain>
    </source>
</reference>
<evidence type="ECO:0000313" key="4">
    <source>
        <dbReference type="EMBL" id="SFV05572.1"/>
    </source>
</evidence>
<keyword evidence="1 4" id="KW-0808">Transferase</keyword>
<dbReference type="PANTHER" id="PTHR10434">
    <property type="entry name" value="1-ACYL-SN-GLYCEROL-3-PHOSPHATE ACYLTRANSFERASE"/>
    <property type="match status" value="1"/>
</dbReference>
<evidence type="ECO:0000256" key="2">
    <source>
        <dbReference type="ARBA" id="ARBA00023315"/>
    </source>
</evidence>
<name>A0A1I7L6Z7_9BACL</name>
<dbReference type="Pfam" id="PF01553">
    <property type="entry name" value="Acyltransferase"/>
    <property type="match status" value="1"/>
</dbReference>
<dbReference type="InterPro" id="IPR002123">
    <property type="entry name" value="Plipid/glycerol_acylTrfase"/>
</dbReference>
<dbReference type="SUPFAM" id="SSF69593">
    <property type="entry name" value="Glycerol-3-phosphate (1)-acyltransferase"/>
    <property type="match status" value="1"/>
</dbReference>
<dbReference type="EMBL" id="FPBV01000027">
    <property type="protein sequence ID" value="SFV05572.1"/>
    <property type="molecule type" value="Genomic_DNA"/>
</dbReference>
<dbReference type="RefSeq" id="WP_175511563.1">
    <property type="nucleotide sequence ID" value="NZ_FPBV01000027.1"/>
</dbReference>
<dbReference type="GO" id="GO:0006654">
    <property type="term" value="P:phosphatidic acid biosynthetic process"/>
    <property type="evidence" value="ECO:0007669"/>
    <property type="project" value="TreeGrafter"/>
</dbReference>
<evidence type="ECO:0000259" key="3">
    <source>
        <dbReference type="SMART" id="SM00563"/>
    </source>
</evidence>
<dbReference type="AlphaFoldDB" id="A0A1I7L6Z7"/>
<proteinExistence type="predicted"/>
<keyword evidence="2 4" id="KW-0012">Acyltransferase</keyword>
<evidence type="ECO:0000256" key="1">
    <source>
        <dbReference type="ARBA" id="ARBA00022679"/>
    </source>
</evidence>
<organism evidence="4 5">
    <name type="scientific">Alicyclobacillus macrosporangiidus</name>
    <dbReference type="NCBI Taxonomy" id="392015"/>
    <lineage>
        <taxon>Bacteria</taxon>
        <taxon>Bacillati</taxon>
        <taxon>Bacillota</taxon>
        <taxon>Bacilli</taxon>
        <taxon>Bacillales</taxon>
        <taxon>Alicyclobacillaceae</taxon>
        <taxon>Alicyclobacillus</taxon>
    </lineage>
</organism>
<dbReference type="STRING" id="392015.SAMN05421543_12715"/>
<dbReference type="eggNOG" id="COG0204">
    <property type="taxonomic scope" value="Bacteria"/>
</dbReference>
<accession>A0A1I7L6Z7</accession>
<dbReference type="SMART" id="SM00563">
    <property type="entry name" value="PlsC"/>
    <property type="match status" value="1"/>
</dbReference>
<dbReference type="CDD" id="cd07989">
    <property type="entry name" value="LPLAT_AGPAT-like"/>
    <property type="match status" value="1"/>
</dbReference>
<gene>
    <name evidence="4" type="ORF">SAMN05421543_12715</name>
</gene>
<dbReference type="GO" id="GO:0003841">
    <property type="term" value="F:1-acylglycerol-3-phosphate O-acyltransferase activity"/>
    <property type="evidence" value="ECO:0007669"/>
    <property type="project" value="TreeGrafter"/>
</dbReference>
<sequence>MSEFVVRDPFREPLYRAMRAFVQIAFRLMFRIRIRGVHNIPRTGAAVIGCNHLHVFDVLLLGMAIPRFVHFMAKEELFRHRAFAALIRYLGAFPVRRGLQDKGAIRNALAVPAQGGCLIVFPEGHRSRDGKLQKGLPGIAFIARKANCPLVPAAIIGPYRLWGKVTIRFGEPILPGPADTNESVLETLMMRIQQLLDEGHA</sequence>
<keyword evidence="5" id="KW-1185">Reference proteome</keyword>
<dbReference type="PANTHER" id="PTHR10434:SF11">
    <property type="entry name" value="1-ACYL-SN-GLYCEROL-3-PHOSPHATE ACYLTRANSFERASE"/>
    <property type="match status" value="1"/>
</dbReference>